<sequence>MYKFNEEKQRWVKKGPVVIFLLKKQFRLVTYNLYGQQAPSLNIKLWEFMSKYSKNDDHKILISSFGRNFKNKVLINTSIAYLKDVIDTSRLNEYELSLIQNKKVNICNSTVIPYPEEDSSNIVFYFKATEDLKRFMEAFDKAYHPVNKVCQYPYKNQDLFIALSQRGFEYKPIEDETGKLLNDRVKCSFCGTSYAGWFTNYDSIDSVHRQHHNSIQYRCPFLNIN</sequence>
<dbReference type="OrthoDB" id="2138900at2759"/>
<reference evidence="1 2" key="1">
    <citation type="submission" date="2016-08" db="EMBL/GenBank/DDBJ databases">
        <title>A Parts List for Fungal Cellulosomes Revealed by Comparative Genomics.</title>
        <authorList>
            <consortium name="DOE Joint Genome Institute"/>
            <person name="Haitjema C.H."/>
            <person name="Gilmore S.P."/>
            <person name="Henske J.K."/>
            <person name="Solomon K.V."/>
            <person name="De Groot R."/>
            <person name="Kuo A."/>
            <person name="Mondo S.J."/>
            <person name="Salamov A.A."/>
            <person name="Labutti K."/>
            <person name="Zhao Z."/>
            <person name="Chiniquy J."/>
            <person name="Barry K."/>
            <person name="Brewer H.M."/>
            <person name="Purvine S.O."/>
            <person name="Wright A.T."/>
            <person name="Boxma B."/>
            <person name="Van Alen T."/>
            <person name="Hackstein J.H."/>
            <person name="Baker S.E."/>
            <person name="Grigoriev I.V."/>
            <person name="O'Malley M.A."/>
        </authorList>
    </citation>
    <scope>NUCLEOTIDE SEQUENCE [LARGE SCALE GENOMIC DNA]</scope>
    <source>
        <strain evidence="1 2">G1</strain>
    </source>
</reference>
<accession>A0A1Y2ABY0</accession>
<organism evidence="1 2">
    <name type="scientific">Neocallimastix californiae</name>
    <dbReference type="NCBI Taxonomy" id="1754190"/>
    <lineage>
        <taxon>Eukaryota</taxon>
        <taxon>Fungi</taxon>
        <taxon>Fungi incertae sedis</taxon>
        <taxon>Chytridiomycota</taxon>
        <taxon>Chytridiomycota incertae sedis</taxon>
        <taxon>Neocallimastigomycetes</taxon>
        <taxon>Neocallimastigales</taxon>
        <taxon>Neocallimastigaceae</taxon>
        <taxon>Neocallimastix</taxon>
    </lineage>
</organism>
<dbReference type="Pfam" id="PF00653">
    <property type="entry name" value="BIR"/>
    <property type="match status" value="1"/>
</dbReference>
<evidence type="ECO:0000313" key="1">
    <source>
        <dbReference type="EMBL" id="ORY20073.1"/>
    </source>
</evidence>
<dbReference type="EMBL" id="MCOG01000304">
    <property type="protein sequence ID" value="ORY20073.1"/>
    <property type="molecule type" value="Genomic_DNA"/>
</dbReference>
<dbReference type="InterPro" id="IPR001370">
    <property type="entry name" value="BIR_rpt"/>
</dbReference>
<dbReference type="SUPFAM" id="SSF57924">
    <property type="entry name" value="Inhibitor of apoptosis (IAP) repeat"/>
    <property type="match status" value="1"/>
</dbReference>
<dbReference type="PROSITE" id="PS50143">
    <property type="entry name" value="BIR_REPEAT_2"/>
    <property type="match status" value="1"/>
</dbReference>
<comment type="caution">
    <text evidence="1">The sequence shown here is derived from an EMBL/GenBank/DDBJ whole genome shotgun (WGS) entry which is preliminary data.</text>
</comment>
<gene>
    <name evidence="1" type="ORF">LY90DRAFT_517116</name>
</gene>
<dbReference type="AlphaFoldDB" id="A0A1Y2ABY0"/>
<proteinExistence type="predicted"/>
<keyword evidence="2" id="KW-1185">Reference proteome</keyword>
<name>A0A1Y2ABY0_9FUNG</name>
<dbReference type="Gene3D" id="1.10.1170.10">
    <property type="entry name" value="Inhibitor Of Apoptosis Protein (2mihbC-IAP-1), Chain A"/>
    <property type="match status" value="1"/>
</dbReference>
<evidence type="ECO:0000313" key="2">
    <source>
        <dbReference type="Proteomes" id="UP000193920"/>
    </source>
</evidence>
<dbReference type="Proteomes" id="UP000193920">
    <property type="component" value="Unassembled WGS sequence"/>
</dbReference>
<protein>
    <submittedName>
        <fullName evidence="1">Uncharacterized protein</fullName>
    </submittedName>
</protein>